<evidence type="ECO:0000313" key="1">
    <source>
        <dbReference type="EMBL" id="MFD1306434.1"/>
    </source>
</evidence>
<sequence length="287" mass="31980">MASGLERHDEVMARLYVRETTGVEVVLHDTPSLSGAHDYDLVGNGEVAALEVSIWTDKAQMEAEKLQFENYARGRRFPALQHSWQVNVLSRTRFKGLSEKLIPHLQYLEGAGIRILHMENCPESLDSQVRIVGATLERLGVVSLLSFKETARNATIDIIPCSQSLVPFESNDALSLIESHMNSHATSDISKKLLRSGRTRRHAFLWADRAGCPTSWWGAGNLYKRLPTREPAFPDAVTDLWCVGGSGGWLWGEGKGWKSVPAPYVALGSISEEESALLRSLHWRKMS</sequence>
<protein>
    <recommendedName>
        <fullName evidence="3">GP-PDE domain-containing protein</fullName>
    </recommendedName>
</protein>
<comment type="caution">
    <text evidence="1">The sequence shown here is derived from an EMBL/GenBank/DDBJ whole genome shotgun (WGS) entry which is preliminary data.</text>
</comment>
<dbReference type="Proteomes" id="UP001597058">
    <property type="component" value="Unassembled WGS sequence"/>
</dbReference>
<dbReference type="RefSeq" id="WP_381234738.1">
    <property type="nucleotide sequence ID" value="NZ_JBHSKH010000023.1"/>
</dbReference>
<dbReference type="EMBL" id="JBHTMM010000011">
    <property type="protein sequence ID" value="MFD1306434.1"/>
    <property type="molecule type" value="Genomic_DNA"/>
</dbReference>
<name>A0ABW3X9V6_9ACTN</name>
<evidence type="ECO:0000313" key="2">
    <source>
        <dbReference type="Proteomes" id="UP001597058"/>
    </source>
</evidence>
<gene>
    <name evidence="1" type="ORF">ACFQ5X_11340</name>
</gene>
<reference evidence="2" key="1">
    <citation type="journal article" date="2019" name="Int. J. Syst. Evol. Microbiol.">
        <title>The Global Catalogue of Microorganisms (GCM) 10K type strain sequencing project: providing services to taxonomists for standard genome sequencing and annotation.</title>
        <authorList>
            <consortium name="The Broad Institute Genomics Platform"/>
            <consortium name="The Broad Institute Genome Sequencing Center for Infectious Disease"/>
            <person name="Wu L."/>
            <person name="Ma J."/>
        </authorList>
    </citation>
    <scope>NUCLEOTIDE SEQUENCE [LARGE SCALE GENOMIC DNA]</scope>
    <source>
        <strain evidence="2">CGMCC 4.7020</strain>
    </source>
</reference>
<keyword evidence="2" id="KW-1185">Reference proteome</keyword>
<proteinExistence type="predicted"/>
<accession>A0ABW3X9V6</accession>
<organism evidence="1 2">
    <name type="scientific">Streptomyces kaempferi</name>
    <dbReference type="NCBI Taxonomy" id="333725"/>
    <lineage>
        <taxon>Bacteria</taxon>
        <taxon>Bacillati</taxon>
        <taxon>Actinomycetota</taxon>
        <taxon>Actinomycetes</taxon>
        <taxon>Kitasatosporales</taxon>
        <taxon>Streptomycetaceae</taxon>
        <taxon>Streptomyces</taxon>
    </lineage>
</organism>
<evidence type="ECO:0008006" key="3">
    <source>
        <dbReference type="Google" id="ProtNLM"/>
    </source>
</evidence>